<dbReference type="Proteomes" id="UP001627154">
    <property type="component" value="Unassembled WGS sequence"/>
</dbReference>
<evidence type="ECO:0000313" key="4">
    <source>
        <dbReference type="Proteomes" id="UP001627154"/>
    </source>
</evidence>
<dbReference type="PANTHER" id="PTHR11439:SF467">
    <property type="entry name" value="INTEGRASE CATALYTIC DOMAIN-CONTAINING PROTEIN"/>
    <property type="match status" value="1"/>
</dbReference>
<feature type="compositionally biased region" description="Basic and acidic residues" evidence="1">
    <location>
        <begin position="421"/>
        <end position="431"/>
    </location>
</feature>
<dbReference type="AlphaFoldDB" id="A0ABD2WA02"/>
<sequence>MRFQLKFQLRFISRELTEIRDKLCKEFKMKDLGEPKMYLGMEIQRDRSDRKIVLKQSQYIKQILEKFKMTECKPQETPMITRQAKKIESKNSEKQKEMITPFHGPYREAIGSLLYLAGVTRPDIAYAVNLLSRRQIAPTTGDWNEVKIIFRYLRDSINEGLVYRANEDEMKDLVTAAKVRFVQHKFITVIPVDEIMEFREKRPSNKFDFNQRKLYKGVWTNAKNHNGIILPIQIGELASTTKSNLKQFSLLERDIPHFSMRDPIADLHVNGGSIDHSPINPRKRSRRLFSDLESDHGTPAPEHNDKQGSPENPGKRLRLISSDLESDVGTSAQLLSDKQEDLLSKSARVFPLQPSHLDESDDDYQTSSPVVNDKQDKADATVKVAIPNHQSARRKLVLENKNASEHLLVHHRDTTNSSGSNRKDNDDHRDNSNPSGSNRNKNNDERSTPNHSGSGGIENDDQRSTLNHSRSGRIENGLNVVDNEELELRQNQLQALVEEVSNEQIPYAVRGRFVLYRLRDIRNIDPDDLTAMNVIRTPEGGDDVGFKGRTNERLIYLGAGKAVDVQFWEHLKRQPVWTYSRESAQVLWSKRVLVNRCIKESKISIVLQNRSPLKQLTPSKYNVLRGYKIKDLRNAMYVKMKRNLRGPH</sequence>
<feature type="region of interest" description="Disordered" evidence="1">
    <location>
        <begin position="400"/>
        <end position="478"/>
    </location>
</feature>
<protein>
    <recommendedName>
        <fullName evidence="2">Reverse transcriptase Ty1/copia-type domain-containing protein</fullName>
    </recommendedName>
</protein>
<dbReference type="Pfam" id="PF07727">
    <property type="entry name" value="RVT_2"/>
    <property type="match status" value="1"/>
</dbReference>
<proteinExistence type="predicted"/>
<feature type="compositionally biased region" description="Basic and acidic residues" evidence="1">
    <location>
        <begin position="400"/>
        <end position="414"/>
    </location>
</feature>
<dbReference type="PANTHER" id="PTHR11439">
    <property type="entry name" value="GAG-POL-RELATED RETROTRANSPOSON"/>
    <property type="match status" value="1"/>
</dbReference>
<feature type="region of interest" description="Disordered" evidence="1">
    <location>
        <begin position="292"/>
        <end position="316"/>
    </location>
</feature>
<keyword evidence="4" id="KW-1185">Reference proteome</keyword>
<organism evidence="3 4">
    <name type="scientific">Trichogramma kaykai</name>
    <dbReference type="NCBI Taxonomy" id="54128"/>
    <lineage>
        <taxon>Eukaryota</taxon>
        <taxon>Metazoa</taxon>
        <taxon>Ecdysozoa</taxon>
        <taxon>Arthropoda</taxon>
        <taxon>Hexapoda</taxon>
        <taxon>Insecta</taxon>
        <taxon>Pterygota</taxon>
        <taxon>Neoptera</taxon>
        <taxon>Endopterygota</taxon>
        <taxon>Hymenoptera</taxon>
        <taxon>Apocrita</taxon>
        <taxon>Proctotrupomorpha</taxon>
        <taxon>Chalcidoidea</taxon>
        <taxon>Trichogrammatidae</taxon>
        <taxon>Trichogramma</taxon>
    </lineage>
</organism>
<gene>
    <name evidence="3" type="ORF">TKK_015257</name>
</gene>
<feature type="region of interest" description="Disordered" evidence="1">
    <location>
        <begin position="353"/>
        <end position="378"/>
    </location>
</feature>
<accession>A0ABD2WA02</accession>
<comment type="caution">
    <text evidence="3">The sequence shown here is derived from an EMBL/GenBank/DDBJ whole genome shotgun (WGS) entry which is preliminary data.</text>
</comment>
<evidence type="ECO:0000256" key="1">
    <source>
        <dbReference type="SAM" id="MobiDB-lite"/>
    </source>
</evidence>
<dbReference type="InterPro" id="IPR013103">
    <property type="entry name" value="RVT_2"/>
</dbReference>
<evidence type="ECO:0000259" key="2">
    <source>
        <dbReference type="Pfam" id="PF07727"/>
    </source>
</evidence>
<dbReference type="EMBL" id="JBJJXI010000122">
    <property type="protein sequence ID" value="KAL3389900.1"/>
    <property type="molecule type" value="Genomic_DNA"/>
</dbReference>
<feature type="compositionally biased region" description="Basic and acidic residues" evidence="1">
    <location>
        <begin position="292"/>
        <end position="308"/>
    </location>
</feature>
<reference evidence="3 4" key="1">
    <citation type="journal article" date="2024" name="bioRxiv">
        <title>A reference genome for Trichogramma kaykai: A tiny desert-dwelling parasitoid wasp with competing sex-ratio distorters.</title>
        <authorList>
            <person name="Culotta J."/>
            <person name="Lindsey A.R."/>
        </authorList>
    </citation>
    <scope>NUCLEOTIDE SEQUENCE [LARGE SCALE GENOMIC DNA]</scope>
    <source>
        <strain evidence="3 4">KSX58</strain>
    </source>
</reference>
<feature type="domain" description="Reverse transcriptase Ty1/copia-type" evidence="2">
    <location>
        <begin position="14"/>
        <end position="80"/>
    </location>
</feature>
<evidence type="ECO:0000313" key="3">
    <source>
        <dbReference type="EMBL" id="KAL3389900.1"/>
    </source>
</evidence>
<name>A0ABD2WA02_9HYME</name>